<dbReference type="PANTHER" id="PTHR13471">
    <property type="entry name" value="TETRATRICOPEPTIDE-LIKE HELICAL"/>
    <property type="match status" value="1"/>
</dbReference>
<dbReference type="GO" id="GO:1902369">
    <property type="term" value="P:negative regulation of RNA catabolic process"/>
    <property type="evidence" value="ECO:0007669"/>
    <property type="project" value="TreeGrafter"/>
</dbReference>
<gene>
    <name evidence="5" type="ORF">SERLADRAFT_444471</name>
</gene>
<feature type="region of interest" description="Disordered" evidence="4">
    <location>
        <begin position="1044"/>
        <end position="1076"/>
    </location>
</feature>
<keyword evidence="3" id="KW-0539">Nucleus</keyword>
<feature type="compositionally biased region" description="Acidic residues" evidence="4">
    <location>
        <begin position="236"/>
        <end position="245"/>
    </location>
</feature>
<dbReference type="HOGENOM" id="CLU_007550_0_0_1"/>
<dbReference type="EMBL" id="GL945428">
    <property type="protein sequence ID" value="EGO30904.1"/>
    <property type="molecule type" value="Genomic_DNA"/>
</dbReference>
<dbReference type="Proteomes" id="UP000008064">
    <property type="component" value="Unassembled WGS sequence"/>
</dbReference>
<dbReference type="GO" id="GO:0071013">
    <property type="term" value="C:catalytic step 2 spliceosome"/>
    <property type="evidence" value="ECO:0007669"/>
    <property type="project" value="TreeGrafter"/>
</dbReference>
<dbReference type="Pfam" id="PF08424">
    <property type="entry name" value="NRDE-2"/>
    <property type="match status" value="1"/>
</dbReference>
<protein>
    <recommendedName>
        <fullName evidence="6">DUF1740-domain-containing protein</fullName>
    </recommendedName>
</protein>
<dbReference type="PANTHER" id="PTHR13471:SF0">
    <property type="entry name" value="NUCLEAR EXOSOME REGULATOR NRDE2"/>
    <property type="match status" value="1"/>
</dbReference>
<organism>
    <name type="scientific">Serpula lacrymans var. lacrymans (strain S7.9)</name>
    <name type="common">Dry rot fungus</name>
    <dbReference type="NCBI Taxonomy" id="578457"/>
    <lineage>
        <taxon>Eukaryota</taxon>
        <taxon>Fungi</taxon>
        <taxon>Dikarya</taxon>
        <taxon>Basidiomycota</taxon>
        <taxon>Agaricomycotina</taxon>
        <taxon>Agaricomycetes</taxon>
        <taxon>Agaricomycetidae</taxon>
        <taxon>Boletales</taxon>
        <taxon>Coniophorineae</taxon>
        <taxon>Serpulaceae</taxon>
        <taxon>Serpula</taxon>
    </lineage>
</organism>
<dbReference type="RefSeq" id="XP_007312788.1">
    <property type="nucleotide sequence ID" value="XM_007312726.1"/>
</dbReference>
<feature type="region of interest" description="Disordered" evidence="4">
    <location>
        <begin position="1"/>
        <end position="106"/>
    </location>
</feature>
<dbReference type="AlphaFoldDB" id="F8NFT4"/>
<feature type="compositionally biased region" description="Basic and acidic residues" evidence="4">
    <location>
        <begin position="61"/>
        <end position="70"/>
    </location>
</feature>
<comment type="similarity">
    <text evidence="2">Belongs to the NRDE2 family.</text>
</comment>
<evidence type="ECO:0000256" key="1">
    <source>
        <dbReference type="ARBA" id="ARBA00004123"/>
    </source>
</evidence>
<comment type="subcellular location">
    <subcellularLocation>
        <location evidence="1">Nucleus</location>
    </subcellularLocation>
</comment>
<proteinExistence type="inferred from homology"/>
<feature type="compositionally biased region" description="Basic residues" evidence="4">
    <location>
        <begin position="50"/>
        <end position="60"/>
    </location>
</feature>
<feature type="compositionally biased region" description="Basic and acidic residues" evidence="4">
    <location>
        <begin position="77"/>
        <end position="96"/>
    </location>
</feature>
<dbReference type="Gene3D" id="1.25.40.10">
    <property type="entry name" value="Tetratricopeptide repeat domain"/>
    <property type="match status" value="1"/>
</dbReference>
<dbReference type="InterPro" id="IPR013633">
    <property type="entry name" value="NRDE-2"/>
</dbReference>
<evidence type="ECO:0000256" key="2">
    <source>
        <dbReference type="ARBA" id="ARBA00009265"/>
    </source>
</evidence>
<feature type="compositionally biased region" description="Basic and acidic residues" evidence="4">
    <location>
        <begin position="29"/>
        <end position="49"/>
    </location>
</feature>
<dbReference type="InterPro" id="IPR011990">
    <property type="entry name" value="TPR-like_helical_dom_sf"/>
</dbReference>
<dbReference type="GO" id="GO:0031048">
    <property type="term" value="P:regulatory ncRNA-mediated heterochromatin formation"/>
    <property type="evidence" value="ECO:0007669"/>
    <property type="project" value="TreeGrafter"/>
</dbReference>
<dbReference type="KEGG" id="sla:SERLADRAFT_444471"/>
<name>F8NFT4_SERL9</name>
<evidence type="ECO:0008006" key="6">
    <source>
        <dbReference type="Google" id="ProtNLM"/>
    </source>
</evidence>
<feature type="region of interest" description="Disordered" evidence="4">
    <location>
        <begin position="219"/>
        <end position="250"/>
    </location>
</feature>
<evidence type="ECO:0000256" key="4">
    <source>
        <dbReference type="SAM" id="MobiDB-lite"/>
    </source>
</evidence>
<accession>F8NFT4</accession>
<dbReference type="SUPFAM" id="SSF48452">
    <property type="entry name" value="TPR-like"/>
    <property type="match status" value="1"/>
</dbReference>
<evidence type="ECO:0000256" key="3">
    <source>
        <dbReference type="ARBA" id="ARBA00023242"/>
    </source>
</evidence>
<dbReference type="GeneID" id="18816098"/>
<feature type="compositionally biased region" description="Low complexity" evidence="4">
    <location>
        <begin position="1"/>
        <end position="17"/>
    </location>
</feature>
<feature type="compositionally biased region" description="Acidic residues" evidence="4">
    <location>
        <begin position="1052"/>
        <end position="1066"/>
    </location>
</feature>
<evidence type="ECO:0000313" key="5">
    <source>
        <dbReference type="EMBL" id="EGO30904.1"/>
    </source>
</evidence>
<dbReference type="OrthoDB" id="297219at2759"/>
<sequence length="1076" mass="121217">MSAPSFSSFPPAFSSFPDLESGPSASSSHSREGPKQREKSKKDRSERERERRKREKHKHNRVEVGTKQKDSGWTSERVQEDERYKAEEDRRQRDDEGQSSSLPLYFSDRKGDALNVQYGGLHAGDIPKYHLVNRGRKILGLDNAWTVVHRSGKGVEITVGNRRRLPTLTDSSSRALLAAPPKRRLYATANARKYEEIDGFLRLPSGRGRQSDQAYRSIAAAKDGDSDSQSSASESEAYDSSDDDSGPQFSSHELRLKDLEGQLSSDSSFTNTWLSLLAHSLSAIPVTSKNATKARSEITLSILSRALSAHPHNASSKVLRLKYLKAGEEVWHESKLKAEWESALKIGGIEVWMEWLGWKIRKALGGIDDVVEDATRAYKAFGDREEDEISKLRLLWRVAVAFEQAGFHERATALFQAQAELTFQAPKSLLGQSFQARVDALEEFWESETPRAGEPDANGWATWAVDRSEDALGTKISTNHSASMQVDSQMTEPYQEWYQTESTSDKTMRLPARSTDERSEMDPYATVLLSDIRPLLLPLNFARSLNVFRLIWLSFLGLHIPGFVDSLSVGSWDDRWCFTHLTAPHSLSSIFPSNETKGWLIADSHAGVLIGREKEYSSAFGPVKEWRLGILGPLDWVGKERWRMFMAHDIQNVDCEFVRAIFKQLRSGLDDYDWDVYALAFEAALNPKDATKLSRSFLSTARDSLPHWAAHARLERLRGRINDARKVYQTVLTASPLNQTNAFVGQLWWDWTEMEWVDGDENAALQIISRSIGLQGSNHVTILRAKRNLDDAAKANFSRWEDQEAWVKLRATIEVLTSSPAAALAIFDSYPYGASGSAGEEDKIRESLMTASLTMIYNHTVILRRPCPPSLLRERLQIAVEAFPNNTIMLGMFLEMEKGQGVWGRVRSLLGQNTVDGGMCEKGVARRAAEVWIAGWEKGRWEGEIERTRSGLAAAAESERTRASPVIWRIILELEIRAGQLQRAKSMLYRAIGECPLSKELYLLAFGPLRSVFAPHELNGFGDTMAERGVRMRVGLDEFLEGQEVMSRGREEDDSDAADADEIEEEARERRRLMPY</sequence>
<reference evidence="5" key="1">
    <citation type="submission" date="2011-04" db="EMBL/GenBank/DDBJ databases">
        <title>Evolution of plant cell wall degrading machinery underlies the functional diversity of forest fungi.</title>
        <authorList>
            <consortium name="US DOE Joint Genome Institute (JGI-PGF)"/>
            <person name="Eastwood D.C."/>
            <person name="Floudas D."/>
            <person name="Binder M."/>
            <person name="Majcherczyk A."/>
            <person name="Schneider P."/>
            <person name="Aerts A."/>
            <person name="Asiegbu F.O."/>
            <person name="Baker S.E."/>
            <person name="Barry K."/>
            <person name="Bendiksby M."/>
            <person name="Blumentritt M."/>
            <person name="Coutinho P.M."/>
            <person name="Cullen D."/>
            <person name="Cullen D."/>
            <person name="Gathman A."/>
            <person name="Goodell B."/>
            <person name="Henrissat B."/>
            <person name="Ihrmark K."/>
            <person name="Kauserud H."/>
            <person name="Kohler A."/>
            <person name="LaButti K."/>
            <person name="Lapidus A."/>
            <person name="Lavin J.L."/>
            <person name="Lee Y.-H."/>
            <person name="Lindquist E."/>
            <person name="Lilly W."/>
            <person name="Lucas S."/>
            <person name="Morin E."/>
            <person name="Murat C."/>
            <person name="Oguiza J.A."/>
            <person name="Park J."/>
            <person name="Pisabarro A.G."/>
            <person name="Riley R."/>
            <person name="Rosling A."/>
            <person name="Salamov A."/>
            <person name="Schmidt O."/>
            <person name="Schmutz J."/>
            <person name="Skrede I."/>
            <person name="Stenlid J."/>
            <person name="Wiebenga A."/>
            <person name="Xie X."/>
            <person name="Kues U."/>
            <person name="Hibbett D.S."/>
            <person name="Hoffmeister D."/>
            <person name="Hogberg N."/>
            <person name="Martin F."/>
            <person name="Grigoriev I.V."/>
            <person name="Watkinson S.C."/>
        </authorList>
    </citation>
    <scope>NUCLEOTIDE SEQUENCE</scope>
    <source>
        <strain evidence="5">S7.9</strain>
    </source>
</reference>